<feature type="signal peptide" evidence="1">
    <location>
        <begin position="1"/>
        <end position="16"/>
    </location>
</feature>
<accession>A0A1I8BY80</accession>
<protein>
    <submittedName>
        <fullName evidence="3">Basic tail protein</fullName>
    </submittedName>
</protein>
<keyword evidence="1" id="KW-0732">Signal</keyword>
<reference evidence="3" key="1">
    <citation type="submission" date="2016-11" db="UniProtKB">
        <authorList>
            <consortium name="WormBaseParasite"/>
        </authorList>
    </citation>
    <scope>IDENTIFICATION</scope>
</reference>
<proteinExistence type="predicted"/>
<keyword evidence="2" id="KW-1185">Reference proteome</keyword>
<feature type="chain" id="PRO_5009316286" evidence="1">
    <location>
        <begin position="17"/>
        <end position="167"/>
    </location>
</feature>
<sequence>MALIVFLMIMIMNGAAESKIKKVYTTEKDPCPNCADWCRSDPDYTCNYSCDDEGHEDIFNVNCDEKTENIKCIHFARTYPFSDKCDPEVPTDVYPPMLDMVVLDRVTTMTWNYIVTSGKDRHKKFFDWCEYGVTTIADTQLRMRQLRTVTADATTADGKIGATPLAS</sequence>
<organism evidence="2 3">
    <name type="scientific">Meloidogyne hapla</name>
    <name type="common">Root-knot nematode worm</name>
    <dbReference type="NCBI Taxonomy" id="6305"/>
    <lineage>
        <taxon>Eukaryota</taxon>
        <taxon>Metazoa</taxon>
        <taxon>Ecdysozoa</taxon>
        <taxon>Nematoda</taxon>
        <taxon>Chromadorea</taxon>
        <taxon>Rhabditida</taxon>
        <taxon>Tylenchina</taxon>
        <taxon>Tylenchomorpha</taxon>
        <taxon>Tylenchoidea</taxon>
        <taxon>Meloidogynidae</taxon>
        <taxon>Meloidogyninae</taxon>
        <taxon>Meloidogyne</taxon>
    </lineage>
</organism>
<dbReference type="WBParaSite" id="MhA1_Contig749.frz3.gene17">
    <property type="protein sequence ID" value="MhA1_Contig749.frz3.gene17"/>
    <property type="gene ID" value="MhA1_Contig749.frz3.gene17"/>
</dbReference>
<evidence type="ECO:0000256" key="1">
    <source>
        <dbReference type="SAM" id="SignalP"/>
    </source>
</evidence>
<name>A0A1I8BY80_MELHA</name>
<evidence type="ECO:0000313" key="2">
    <source>
        <dbReference type="Proteomes" id="UP000095281"/>
    </source>
</evidence>
<dbReference type="AlphaFoldDB" id="A0A1I8BY80"/>
<dbReference type="Proteomes" id="UP000095281">
    <property type="component" value="Unplaced"/>
</dbReference>
<evidence type="ECO:0000313" key="3">
    <source>
        <dbReference type="WBParaSite" id="MhA1_Contig749.frz3.gene17"/>
    </source>
</evidence>